<dbReference type="PANTHER" id="PTHR11556">
    <property type="entry name" value="FRUCTOSE-1,6-BISPHOSPHATASE-RELATED"/>
    <property type="match status" value="1"/>
</dbReference>
<dbReference type="GO" id="GO:0006094">
    <property type="term" value="P:gluconeogenesis"/>
    <property type="evidence" value="ECO:0007669"/>
    <property type="project" value="UniProtKB-UniRule"/>
</dbReference>
<dbReference type="Proteomes" id="UP000178558">
    <property type="component" value="Unassembled WGS sequence"/>
</dbReference>
<keyword evidence="8 12" id="KW-0119">Carbohydrate metabolism</keyword>
<evidence type="ECO:0000256" key="12">
    <source>
        <dbReference type="HAMAP-Rule" id="MF_01855"/>
    </source>
</evidence>
<evidence type="ECO:0000256" key="13">
    <source>
        <dbReference type="RuleBase" id="RU000508"/>
    </source>
</evidence>
<name>A0A1F7J602_9BACT</name>
<proteinExistence type="inferred from homology"/>
<keyword evidence="4 12" id="KW-0963">Cytoplasm</keyword>
<reference evidence="16 17" key="1">
    <citation type="journal article" date="2016" name="Nat. Commun.">
        <title>Thousands of microbial genomes shed light on interconnected biogeochemical processes in an aquifer system.</title>
        <authorList>
            <person name="Anantharaman K."/>
            <person name="Brown C.T."/>
            <person name="Hug L.A."/>
            <person name="Sharon I."/>
            <person name="Castelle C.J."/>
            <person name="Probst A.J."/>
            <person name="Thomas B.C."/>
            <person name="Singh A."/>
            <person name="Wilkins M.J."/>
            <person name="Karaoz U."/>
            <person name="Brodie E.L."/>
            <person name="Williams K.H."/>
            <person name="Hubbard S.S."/>
            <person name="Banfield J.F."/>
        </authorList>
    </citation>
    <scope>NUCLEOTIDE SEQUENCE [LARGE SCALE GENOMIC DNA]</scope>
</reference>
<feature type="domain" description="Fructose-1-6-bisphosphatase class 1 C-terminal" evidence="15">
    <location>
        <begin position="190"/>
        <end position="315"/>
    </location>
</feature>
<dbReference type="InterPro" id="IPR033391">
    <property type="entry name" value="FBPase_N"/>
</dbReference>
<dbReference type="GO" id="GO:0006002">
    <property type="term" value="P:fructose 6-phosphate metabolic process"/>
    <property type="evidence" value="ECO:0007669"/>
    <property type="project" value="TreeGrafter"/>
</dbReference>
<dbReference type="Gene3D" id="3.40.190.80">
    <property type="match status" value="1"/>
</dbReference>
<comment type="subunit">
    <text evidence="12">Homotetramer.</text>
</comment>
<organism evidence="16 17">
    <name type="scientific">Candidatus Roizmanbacteria bacterium RIFCSPLOWO2_01_FULL_40_42</name>
    <dbReference type="NCBI Taxonomy" id="1802066"/>
    <lineage>
        <taxon>Bacteria</taxon>
        <taxon>Candidatus Roizmaniibacteriota</taxon>
    </lineage>
</organism>
<evidence type="ECO:0000256" key="3">
    <source>
        <dbReference type="ARBA" id="ARBA00013093"/>
    </source>
</evidence>
<feature type="domain" description="Fructose-1-6-bisphosphatase class I N-terminal" evidence="14">
    <location>
        <begin position="6"/>
        <end position="186"/>
    </location>
</feature>
<comment type="cofactor">
    <cofactor evidence="12">
        <name>Mg(2+)</name>
        <dbReference type="ChEBI" id="CHEBI:18420"/>
    </cofactor>
    <text evidence="12">Binds 2 magnesium ions per subunit.</text>
</comment>
<dbReference type="InterPro" id="IPR028343">
    <property type="entry name" value="FBPtase"/>
</dbReference>
<dbReference type="GO" id="GO:0000287">
    <property type="term" value="F:magnesium ion binding"/>
    <property type="evidence" value="ECO:0007669"/>
    <property type="project" value="UniProtKB-UniRule"/>
</dbReference>
<gene>
    <name evidence="12" type="primary">fbp</name>
    <name evidence="16" type="ORF">A3B50_02705</name>
</gene>
<dbReference type="Pfam" id="PF00316">
    <property type="entry name" value="FBPase"/>
    <property type="match status" value="1"/>
</dbReference>
<dbReference type="PIRSF" id="PIRSF500210">
    <property type="entry name" value="FBPtase"/>
    <property type="match status" value="1"/>
</dbReference>
<feature type="binding site" evidence="12">
    <location>
        <position position="116"/>
    </location>
    <ligand>
        <name>Mg(2+)</name>
        <dbReference type="ChEBI" id="CHEBI:18420"/>
        <label>2</label>
    </ligand>
</feature>
<comment type="pathway">
    <text evidence="9">Carbohydrate biosynthesis.</text>
</comment>
<evidence type="ECO:0000256" key="8">
    <source>
        <dbReference type="ARBA" id="ARBA00023277"/>
    </source>
</evidence>
<dbReference type="PRINTS" id="PR00115">
    <property type="entry name" value="F16BPHPHTASE"/>
</dbReference>
<comment type="caution">
    <text evidence="16">The sequence shown here is derived from an EMBL/GenBank/DDBJ whole genome shotgun (WGS) entry which is preliminary data.</text>
</comment>
<evidence type="ECO:0000256" key="2">
    <source>
        <dbReference type="ARBA" id="ARBA00010941"/>
    </source>
</evidence>
<feature type="binding site" evidence="12">
    <location>
        <position position="93"/>
    </location>
    <ligand>
        <name>Mg(2+)</name>
        <dbReference type="ChEBI" id="CHEBI:18420"/>
        <label>1</label>
    </ligand>
</feature>
<dbReference type="GO" id="GO:0006000">
    <property type="term" value="P:fructose metabolic process"/>
    <property type="evidence" value="ECO:0007669"/>
    <property type="project" value="TreeGrafter"/>
</dbReference>
<dbReference type="Pfam" id="PF18913">
    <property type="entry name" value="FBPase_C"/>
    <property type="match status" value="1"/>
</dbReference>
<evidence type="ECO:0000256" key="11">
    <source>
        <dbReference type="ARBA" id="ARBA00081210"/>
    </source>
</evidence>
<evidence type="ECO:0000256" key="7">
    <source>
        <dbReference type="ARBA" id="ARBA00022842"/>
    </source>
</evidence>
<evidence type="ECO:0000313" key="17">
    <source>
        <dbReference type="Proteomes" id="UP000178558"/>
    </source>
</evidence>
<dbReference type="GO" id="GO:0005986">
    <property type="term" value="P:sucrose biosynthetic process"/>
    <property type="evidence" value="ECO:0007669"/>
    <property type="project" value="TreeGrafter"/>
</dbReference>
<dbReference type="EMBL" id="MGAQ01000006">
    <property type="protein sequence ID" value="OGK51051.1"/>
    <property type="molecule type" value="Genomic_DNA"/>
</dbReference>
<dbReference type="FunFam" id="3.30.540.10:FF:000002">
    <property type="entry name" value="Fructose-1,6-bisphosphatase class 1"/>
    <property type="match status" value="1"/>
</dbReference>
<evidence type="ECO:0000259" key="15">
    <source>
        <dbReference type="Pfam" id="PF18913"/>
    </source>
</evidence>
<dbReference type="GO" id="GO:0042132">
    <property type="term" value="F:fructose 1,6-bisphosphate 1-phosphatase activity"/>
    <property type="evidence" value="ECO:0007669"/>
    <property type="project" value="UniProtKB-UniRule"/>
</dbReference>
<evidence type="ECO:0000256" key="4">
    <source>
        <dbReference type="ARBA" id="ARBA00022490"/>
    </source>
</evidence>
<evidence type="ECO:0000256" key="5">
    <source>
        <dbReference type="ARBA" id="ARBA00022723"/>
    </source>
</evidence>
<dbReference type="NCBIfam" id="NF006778">
    <property type="entry name" value="PRK09293.1-1"/>
    <property type="match status" value="1"/>
</dbReference>
<dbReference type="PANTHER" id="PTHR11556:SF35">
    <property type="entry name" value="SEDOHEPTULOSE-1,7-BISPHOSPHATASE, CHLOROPLASTIC"/>
    <property type="match status" value="1"/>
</dbReference>
<comment type="catalytic activity">
    <reaction evidence="1 12">
        <text>beta-D-fructose 1,6-bisphosphate + H2O = beta-D-fructose 6-phosphate + phosphate</text>
        <dbReference type="Rhea" id="RHEA:11064"/>
        <dbReference type="ChEBI" id="CHEBI:15377"/>
        <dbReference type="ChEBI" id="CHEBI:32966"/>
        <dbReference type="ChEBI" id="CHEBI:43474"/>
        <dbReference type="ChEBI" id="CHEBI:57634"/>
        <dbReference type="EC" id="3.1.3.11"/>
    </reaction>
</comment>
<dbReference type="EC" id="3.1.3.11" evidence="3 12"/>
<comment type="subcellular location">
    <subcellularLocation>
        <location evidence="12">Cytoplasm</location>
    </subcellularLocation>
</comment>
<dbReference type="HAMAP" id="MF_01855">
    <property type="entry name" value="FBPase_class1"/>
    <property type="match status" value="1"/>
</dbReference>
<evidence type="ECO:0000256" key="1">
    <source>
        <dbReference type="ARBA" id="ARBA00001273"/>
    </source>
</evidence>
<evidence type="ECO:0000256" key="9">
    <source>
        <dbReference type="ARBA" id="ARBA00024331"/>
    </source>
</evidence>
<dbReference type="GO" id="GO:0005829">
    <property type="term" value="C:cytosol"/>
    <property type="evidence" value="ECO:0007669"/>
    <property type="project" value="TreeGrafter"/>
</dbReference>
<feature type="binding site" evidence="12">
    <location>
        <position position="264"/>
    </location>
    <ligand>
        <name>Mg(2+)</name>
        <dbReference type="ChEBI" id="CHEBI:18420"/>
        <label>2</label>
    </ligand>
</feature>
<comment type="caution">
    <text evidence="12">Lacks conserved residue(s) required for the propagation of feature annotation.</text>
</comment>
<dbReference type="InterPro" id="IPR044015">
    <property type="entry name" value="FBPase_C_dom"/>
</dbReference>
<evidence type="ECO:0000259" key="14">
    <source>
        <dbReference type="Pfam" id="PF00316"/>
    </source>
</evidence>
<dbReference type="GO" id="GO:0030388">
    <property type="term" value="P:fructose 1,6-bisphosphate metabolic process"/>
    <property type="evidence" value="ECO:0007669"/>
    <property type="project" value="TreeGrafter"/>
</dbReference>
<accession>A0A1F7J602</accession>
<feature type="binding site" evidence="12">
    <location>
        <position position="115"/>
    </location>
    <ligand>
        <name>Mg(2+)</name>
        <dbReference type="ChEBI" id="CHEBI:18420"/>
        <label>1</label>
    </ligand>
</feature>
<dbReference type="CDD" id="cd00354">
    <property type="entry name" value="FBPase"/>
    <property type="match status" value="1"/>
</dbReference>
<dbReference type="AlphaFoldDB" id="A0A1F7J602"/>
<evidence type="ECO:0000256" key="10">
    <source>
        <dbReference type="ARBA" id="ARBA00072069"/>
    </source>
</evidence>
<feature type="binding site" evidence="12">
    <location>
        <position position="113"/>
    </location>
    <ligand>
        <name>Mg(2+)</name>
        <dbReference type="ChEBI" id="CHEBI:18420"/>
        <label>2</label>
    </ligand>
</feature>
<keyword evidence="5 12" id="KW-0479">Metal-binding</keyword>
<feature type="binding site" evidence="12">
    <location>
        <position position="113"/>
    </location>
    <ligand>
        <name>Mg(2+)</name>
        <dbReference type="ChEBI" id="CHEBI:18420"/>
        <label>1</label>
    </ligand>
</feature>
<feature type="binding site" evidence="12">
    <location>
        <position position="200"/>
    </location>
    <ligand>
        <name>substrate</name>
    </ligand>
</feature>
<dbReference type="SUPFAM" id="SSF56655">
    <property type="entry name" value="Carbohydrate phosphatase"/>
    <property type="match status" value="1"/>
</dbReference>
<comment type="similarity">
    <text evidence="2 12 13">Belongs to the FBPase class 1 family.</text>
</comment>
<evidence type="ECO:0000256" key="6">
    <source>
        <dbReference type="ARBA" id="ARBA00022801"/>
    </source>
</evidence>
<sequence>MPRNSITLTEHILKEEQKFPKASGNLTLLLTQIAEAGKIIASHVQNSGLIDIEGKTGKKNVYEEEVKKLDEFANDTMVRVLTESKQVFALASEEIEKPFFTEITKADYVVFFDPLDGSNNVDNNNPLGTIFSIYRKGDSLLQKGKEQVAAGYIFYGSSVMFVYSCGSGVNGFTLDPSVGSFLLSHKNITIPEQGSIYGVNEGNFNLFEKPTQEFILSLKKSKPYRLRWGACMVADVHRFLMNGGVFMYPKDKSAPNGKLRLMFEVNPMAYIITKAGGMALTTTENPLEINPSELHQRTPVLLGSPHEVKNFLKFHKK</sequence>
<dbReference type="InterPro" id="IPR000146">
    <property type="entry name" value="FBPase_class-1"/>
</dbReference>
<protein>
    <recommendedName>
        <fullName evidence="10 12">Fructose-1,6-bisphosphatase class 1</fullName>
        <shortName evidence="12">FBPase class 1</shortName>
        <ecNumber evidence="3 12">3.1.3.11</ecNumber>
    </recommendedName>
    <alternativeName>
        <fullName evidence="11 12">D-fructose-1,6-bisphosphate 1-phosphohydrolase class 1</fullName>
    </alternativeName>
</protein>
<keyword evidence="6 12" id="KW-0378">Hydrolase</keyword>
<dbReference type="PIRSF" id="PIRSF000904">
    <property type="entry name" value="FBPtase_SBPase"/>
    <property type="match status" value="1"/>
</dbReference>
<dbReference type="Gene3D" id="3.30.540.10">
    <property type="entry name" value="Fructose-1,6-Bisphosphatase, subunit A, domain 1"/>
    <property type="match status" value="1"/>
</dbReference>
<feature type="binding site" evidence="12">
    <location>
        <position position="258"/>
    </location>
    <ligand>
        <name>substrate</name>
    </ligand>
</feature>
<keyword evidence="7 12" id="KW-0460">Magnesium</keyword>
<evidence type="ECO:0000313" key="16">
    <source>
        <dbReference type="EMBL" id="OGK51051.1"/>
    </source>
</evidence>